<evidence type="ECO:0000313" key="2">
    <source>
        <dbReference type="WBParaSite" id="Gr19_v10_g15011.t1"/>
    </source>
</evidence>
<name>A0A914H9D9_GLORO</name>
<protein>
    <submittedName>
        <fullName evidence="2">Uncharacterized protein</fullName>
    </submittedName>
</protein>
<accession>A0A914H9D9</accession>
<dbReference type="Proteomes" id="UP000887572">
    <property type="component" value="Unplaced"/>
</dbReference>
<sequence length="75" mass="8592">MTNICCRFIYDPLYSRLTFFVDPDFDLPIQIRAASPLSSTPIKLLLLRFPTLNQDMFLCQRGLPDAQAQKARLAT</sequence>
<dbReference type="AlphaFoldDB" id="A0A914H9D9"/>
<organism evidence="1 2">
    <name type="scientific">Globodera rostochiensis</name>
    <name type="common">Golden nematode worm</name>
    <name type="synonym">Heterodera rostochiensis</name>
    <dbReference type="NCBI Taxonomy" id="31243"/>
    <lineage>
        <taxon>Eukaryota</taxon>
        <taxon>Metazoa</taxon>
        <taxon>Ecdysozoa</taxon>
        <taxon>Nematoda</taxon>
        <taxon>Chromadorea</taxon>
        <taxon>Rhabditida</taxon>
        <taxon>Tylenchina</taxon>
        <taxon>Tylenchomorpha</taxon>
        <taxon>Tylenchoidea</taxon>
        <taxon>Heteroderidae</taxon>
        <taxon>Heteroderinae</taxon>
        <taxon>Globodera</taxon>
    </lineage>
</organism>
<proteinExistence type="predicted"/>
<dbReference type="WBParaSite" id="Gr19_v10_g15011.t1">
    <property type="protein sequence ID" value="Gr19_v10_g15011.t1"/>
    <property type="gene ID" value="Gr19_v10_g15011"/>
</dbReference>
<evidence type="ECO:0000313" key="1">
    <source>
        <dbReference type="Proteomes" id="UP000887572"/>
    </source>
</evidence>
<keyword evidence="1" id="KW-1185">Reference proteome</keyword>
<reference evidence="2" key="1">
    <citation type="submission" date="2022-11" db="UniProtKB">
        <authorList>
            <consortium name="WormBaseParasite"/>
        </authorList>
    </citation>
    <scope>IDENTIFICATION</scope>
</reference>